<accession>A0ACC1HRA2</accession>
<proteinExistence type="predicted"/>
<name>A0ACC1HRA2_9FUNG</name>
<organism evidence="1 2">
    <name type="scientific">Spiromyces aspiralis</name>
    <dbReference type="NCBI Taxonomy" id="68401"/>
    <lineage>
        <taxon>Eukaryota</taxon>
        <taxon>Fungi</taxon>
        <taxon>Fungi incertae sedis</taxon>
        <taxon>Zoopagomycota</taxon>
        <taxon>Kickxellomycotina</taxon>
        <taxon>Kickxellomycetes</taxon>
        <taxon>Kickxellales</taxon>
        <taxon>Kickxellaceae</taxon>
        <taxon>Spiromyces</taxon>
    </lineage>
</organism>
<dbReference type="Proteomes" id="UP001145114">
    <property type="component" value="Unassembled WGS sequence"/>
</dbReference>
<reference evidence="1" key="1">
    <citation type="submission" date="2022-06" db="EMBL/GenBank/DDBJ databases">
        <title>Phylogenomic reconstructions and comparative analyses of Kickxellomycotina fungi.</title>
        <authorList>
            <person name="Reynolds N.K."/>
            <person name="Stajich J.E."/>
            <person name="Barry K."/>
            <person name="Grigoriev I.V."/>
            <person name="Crous P."/>
            <person name="Smith M.E."/>
        </authorList>
    </citation>
    <scope>NUCLEOTIDE SEQUENCE</scope>
    <source>
        <strain evidence="1">RSA 2271</strain>
    </source>
</reference>
<protein>
    <submittedName>
        <fullName evidence="1">Uncharacterized protein</fullName>
    </submittedName>
</protein>
<feature type="non-terminal residue" evidence="1">
    <location>
        <position position="379"/>
    </location>
</feature>
<evidence type="ECO:0000313" key="2">
    <source>
        <dbReference type="Proteomes" id="UP001145114"/>
    </source>
</evidence>
<sequence length="379" mass="41692">MFPSSAFGGPVGHSSFESEVSQSHGSGSFGGRFQHFSWTSRMYDPNCSLCREERNCGRIPEHHRHCGDASGPAKHGGPCGSEGQRPLLCHMCAGGCACHRFSKCCCIAAECGCRCVINREQRSCGEASRQRSSTAGAWGGFTTENASMMFKERMLSEDRWTRRDDFYAPFQYHGSHSGAGACEPSHYQGGHEFKIAASADGVQSVRVADNVNITVSADVNYPEYDCPPSRSTVVAEKDEMEEMTEKVKVKFSAASSNSTVAHTHTEACEGGAVLKPDAHAPPPQPRGCSWLCRIFCSGLCSIPYNSNARFHKKNFRLYPDYDFLPDNAVLPTEIGIFPKHTVSANHKRIKLVVPHIYVHAPRVFVDIVCENLVVRGEWD</sequence>
<dbReference type="EMBL" id="JAMZIH010000619">
    <property type="protein sequence ID" value="KAJ1679078.1"/>
    <property type="molecule type" value="Genomic_DNA"/>
</dbReference>
<comment type="caution">
    <text evidence="1">The sequence shown here is derived from an EMBL/GenBank/DDBJ whole genome shotgun (WGS) entry which is preliminary data.</text>
</comment>
<keyword evidence="2" id="KW-1185">Reference proteome</keyword>
<gene>
    <name evidence="1" type="ORF">EV182_002770</name>
</gene>
<evidence type="ECO:0000313" key="1">
    <source>
        <dbReference type="EMBL" id="KAJ1679078.1"/>
    </source>
</evidence>